<evidence type="ECO:0000256" key="1">
    <source>
        <dbReference type="SAM" id="MobiDB-lite"/>
    </source>
</evidence>
<evidence type="ECO:0000313" key="4">
    <source>
        <dbReference type="EMBL" id="MBM7123556.1"/>
    </source>
</evidence>
<organism evidence="4 5">
    <name type="scientific">Dyella kyungheensis</name>
    <dbReference type="NCBI Taxonomy" id="1242174"/>
    <lineage>
        <taxon>Bacteria</taxon>
        <taxon>Pseudomonadati</taxon>
        <taxon>Pseudomonadota</taxon>
        <taxon>Gammaproteobacteria</taxon>
        <taxon>Lysobacterales</taxon>
        <taxon>Rhodanobacteraceae</taxon>
        <taxon>Dyella</taxon>
    </lineage>
</organism>
<keyword evidence="2" id="KW-0732">Signal</keyword>
<evidence type="ECO:0000313" key="5">
    <source>
        <dbReference type="Proteomes" id="UP001430065"/>
    </source>
</evidence>
<dbReference type="InterPro" id="IPR025711">
    <property type="entry name" value="PepSY"/>
</dbReference>
<comment type="caution">
    <text evidence="4">The sequence shown here is derived from an EMBL/GenBank/DDBJ whole genome shotgun (WGS) entry which is preliminary data.</text>
</comment>
<proteinExistence type="predicted"/>
<feature type="signal peptide" evidence="2">
    <location>
        <begin position="1"/>
        <end position="24"/>
    </location>
</feature>
<feature type="chain" id="PRO_5046936252" evidence="2">
    <location>
        <begin position="25"/>
        <end position="173"/>
    </location>
</feature>
<feature type="region of interest" description="Disordered" evidence="1">
    <location>
        <begin position="31"/>
        <end position="50"/>
    </location>
</feature>
<evidence type="ECO:0000256" key="2">
    <source>
        <dbReference type="SAM" id="SignalP"/>
    </source>
</evidence>
<sequence>MIKRVLPLTIGTLIGLSMTAAVFAQDMPATARSASATQTTETTTTVTTWTSQPPTGALTEDAIKTSIANAGYKEVKDLKFKDGVWRSEARGGNKKWVKLAVGPVNGKVYPADAPSKLNENEVTAQLATAGFQNVKHVKFEEGLWSADAKSRGGNAVNVLVDPTDGSVVARSHD</sequence>
<evidence type="ECO:0000259" key="3">
    <source>
        <dbReference type="Pfam" id="PF13670"/>
    </source>
</evidence>
<dbReference type="Proteomes" id="UP001430065">
    <property type="component" value="Unassembled WGS sequence"/>
</dbReference>
<keyword evidence="5" id="KW-1185">Reference proteome</keyword>
<accession>A0ABS2JXE8</accession>
<dbReference type="Pfam" id="PF13670">
    <property type="entry name" value="PepSY_2"/>
    <property type="match status" value="1"/>
</dbReference>
<protein>
    <submittedName>
        <fullName evidence="4">PepSY domain-containing protein</fullName>
    </submittedName>
</protein>
<dbReference type="EMBL" id="JADIKC010000013">
    <property type="protein sequence ID" value="MBM7123556.1"/>
    <property type="molecule type" value="Genomic_DNA"/>
</dbReference>
<feature type="domain" description="PepSY" evidence="3">
    <location>
        <begin position="116"/>
        <end position="170"/>
    </location>
</feature>
<gene>
    <name evidence="4" type="ORF">ISP20_20495</name>
</gene>
<reference evidence="4 5" key="1">
    <citation type="submission" date="2020-10" db="EMBL/GenBank/DDBJ databases">
        <title>Phylogeny of dyella-like bacteria.</title>
        <authorList>
            <person name="Fu J."/>
        </authorList>
    </citation>
    <scope>NUCLEOTIDE SEQUENCE [LARGE SCALE GENOMIC DNA]</scope>
    <source>
        <strain evidence="4 5">THG-B117</strain>
    </source>
</reference>
<name>A0ABS2JXE8_9GAMM</name>
<dbReference type="RefSeq" id="WP_204638079.1">
    <property type="nucleotide sequence ID" value="NZ_CP183983.1"/>
</dbReference>